<dbReference type="Pfam" id="PF01565">
    <property type="entry name" value="FAD_binding_4"/>
    <property type="match status" value="1"/>
</dbReference>
<dbReference type="Gene3D" id="3.30.465.10">
    <property type="match status" value="1"/>
</dbReference>
<organism evidence="3 4">
    <name type="scientific">Solirubrobacter pauli</name>
    <dbReference type="NCBI Taxonomy" id="166793"/>
    <lineage>
        <taxon>Bacteria</taxon>
        <taxon>Bacillati</taxon>
        <taxon>Actinomycetota</taxon>
        <taxon>Thermoleophilia</taxon>
        <taxon>Solirubrobacterales</taxon>
        <taxon>Solirubrobacteraceae</taxon>
        <taxon>Solirubrobacter</taxon>
    </lineage>
</organism>
<dbReference type="Proteomes" id="UP000278962">
    <property type="component" value="Unassembled WGS sequence"/>
</dbReference>
<dbReference type="GO" id="GO:0003885">
    <property type="term" value="F:D-arabinono-1,4-lactone oxidase activity"/>
    <property type="evidence" value="ECO:0007669"/>
    <property type="project" value="InterPro"/>
</dbReference>
<dbReference type="InterPro" id="IPR007173">
    <property type="entry name" value="ALO_C"/>
</dbReference>
<keyword evidence="4" id="KW-1185">Reference proteome</keyword>
<dbReference type="GO" id="GO:0071949">
    <property type="term" value="F:FAD binding"/>
    <property type="evidence" value="ECO:0007669"/>
    <property type="project" value="InterPro"/>
</dbReference>
<dbReference type="RefSeq" id="WP_121253708.1">
    <property type="nucleotide sequence ID" value="NZ_RBIL01000002.1"/>
</dbReference>
<dbReference type="AlphaFoldDB" id="A0A660KZ21"/>
<dbReference type="Pfam" id="PF04030">
    <property type="entry name" value="ALO"/>
    <property type="match status" value="1"/>
</dbReference>
<dbReference type="Gene3D" id="3.30.70.2520">
    <property type="match status" value="1"/>
</dbReference>
<dbReference type="Gene3D" id="3.30.43.10">
    <property type="entry name" value="Uridine Diphospho-n-acetylenolpyruvylglucosamine Reductase, domain 2"/>
    <property type="match status" value="1"/>
</dbReference>
<gene>
    <name evidence="3" type="ORF">C8N24_4194</name>
</gene>
<dbReference type="InterPro" id="IPR016171">
    <property type="entry name" value="Vanillyl_alc_oxidase_C-sub2"/>
</dbReference>
<sequence length="386" mass="42370">MSTNWAGNVTYRAARLHEPRTLDELRAVVAAAPSIRALGSRHTFNAIADADEQVSVRGLPADVVLDEDAVTFNAGLTYGELAQQLDGRALHNLGSLPHITVAGAIATATHGSGTGNLATAVRALELVTSTGELVTARRGDPDFDGMVVHLGRLGVLTRLTLDTEPFYEVGQRVFEGLSWDALLEHFDAILSATYSVSVFTRWDAVDMVWLKARGTPPETLYDARPATVDRHPIIELDPVNCTAQLGRPGPWWDRLPHFRMGFTPSHGAEIQAEYVLPREHAVHAIQALRALTVPHLLVSEIRTISADALWMSTAYERDSVAFHFTFERVPIEGVLRDVEAALAPFEPRPHPGKAHLQPGTYPRADDFARLAERLDPRGAFRVTEPR</sequence>
<dbReference type="GO" id="GO:0016020">
    <property type="term" value="C:membrane"/>
    <property type="evidence" value="ECO:0007669"/>
    <property type="project" value="InterPro"/>
</dbReference>
<evidence type="ECO:0000259" key="2">
    <source>
        <dbReference type="PROSITE" id="PS51387"/>
    </source>
</evidence>
<dbReference type="Gene3D" id="1.10.45.10">
    <property type="entry name" value="Vanillyl-alcohol Oxidase, Chain A, domain 4"/>
    <property type="match status" value="1"/>
</dbReference>
<dbReference type="EMBL" id="RBIL01000002">
    <property type="protein sequence ID" value="RKQ86184.1"/>
    <property type="molecule type" value="Genomic_DNA"/>
</dbReference>
<dbReference type="SUPFAM" id="SSF56176">
    <property type="entry name" value="FAD-binding/transporter-associated domain-like"/>
    <property type="match status" value="1"/>
</dbReference>
<accession>A0A660KZ21</accession>
<evidence type="ECO:0000313" key="3">
    <source>
        <dbReference type="EMBL" id="RKQ86184.1"/>
    </source>
</evidence>
<dbReference type="InterPro" id="IPR016167">
    <property type="entry name" value="FAD-bd_PCMH_sub1"/>
</dbReference>
<dbReference type="InterPro" id="IPR016166">
    <property type="entry name" value="FAD-bd_PCMH"/>
</dbReference>
<feature type="domain" description="FAD-binding PCMH-type" evidence="2">
    <location>
        <begin position="9"/>
        <end position="166"/>
    </location>
</feature>
<keyword evidence="1" id="KW-0560">Oxidoreductase</keyword>
<evidence type="ECO:0000313" key="4">
    <source>
        <dbReference type="Proteomes" id="UP000278962"/>
    </source>
</evidence>
<protein>
    <submittedName>
        <fullName evidence="3">Xylitol oxidase</fullName>
    </submittedName>
</protein>
<dbReference type="InterPro" id="IPR036318">
    <property type="entry name" value="FAD-bd_PCMH-like_sf"/>
</dbReference>
<dbReference type="OrthoDB" id="9800184at2"/>
<reference evidence="3 4" key="1">
    <citation type="submission" date="2018-10" db="EMBL/GenBank/DDBJ databases">
        <title>Genomic Encyclopedia of Archaeal and Bacterial Type Strains, Phase II (KMG-II): from individual species to whole genera.</title>
        <authorList>
            <person name="Goeker M."/>
        </authorList>
    </citation>
    <scope>NUCLEOTIDE SEQUENCE [LARGE SCALE GENOMIC DNA]</scope>
    <source>
        <strain evidence="3 4">DSM 14954</strain>
    </source>
</reference>
<dbReference type="InterPro" id="IPR010031">
    <property type="entry name" value="FAD_lactone_oxidase-like"/>
</dbReference>
<dbReference type="Gene3D" id="3.30.70.2530">
    <property type="match status" value="1"/>
</dbReference>
<dbReference type="InterPro" id="IPR006094">
    <property type="entry name" value="Oxid_FAD_bind_N"/>
</dbReference>
<dbReference type="PROSITE" id="PS51387">
    <property type="entry name" value="FAD_PCMH"/>
    <property type="match status" value="1"/>
</dbReference>
<dbReference type="GO" id="GO:0080049">
    <property type="term" value="F:L-gulono-1,4-lactone dehydrogenase activity"/>
    <property type="evidence" value="ECO:0007669"/>
    <property type="project" value="TreeGrafter"/>
</dbReference>
<name>A0A660KZ21_9ACTN</name>
<evidence type="ECO:0000256" key="1">
    <source>
        <dbReference type="ARBA" id="ARBA00023002"/>
    </source>
</evidence>
<proteinExistence type="predicted"/>
<dbReference type="PANTHER" id="PTHR43762">
    <property type="entry name" value="L-GULONOLACTONE OXIDASE"/>
    <property type="match status" value="1"/>
</dbReference>
<dbReference type="InterPro" id="IPR016169">
    <property type="entry name" value="FAD-bd_PCMH_sub2"/>
</dbReference>
<comment type="caution">
    <text evidence="3">The sequence shown here is derived from an EMBL/GenBank/DDBJ whole genome shotgun (WGS) entry which is preliminary data.</text>
</comment>
<dbReference type="PANTHER" id="PTHR43762:SF1">
    <property type="entry name" value="D-ARABINONO-1,4-LACTONE OXIDASE"/>
    <property type="match status" value="1"/>
</dbReference>